<keyword evidence="1" id="KW-0489">Methyltransferase</keyword>
<dbReference type="EMBL" id="CP046171">
    <property type="protein sequence ID" value="QIS05504.1"/>
    <property type="molecule type" value="Genomic_DNA"/>
</dbReference>
<dbReference type="Pfam" id="PF04672">
    <property type="entry name" value="Methyltransf_19"/>
    <property type="match status" value="1"/>
</dbReference>
<dbReference type="InterPro" id="IPR029063">
    <property type="entry name" value="SAM-dependent_MTases_sf"/>
</dbReference>
<dbReference type="Gene3D" id="3.40.50.150">
    <property type="entry name" value="Vaccinia Virus protein VP39"/>
    <property type="match status" value="1"/>
</dbReference>
<proteinExistence type="predicted"/>
<protein>
    <submittedName>
        <fullName evidence="1">SAM-dependent methyltransferase</fullName>
    </submittedName>
</protein>
<dbReference type="RefSeq" id="WP_167464574.1">
    <property type="nucleotide sequence ID" value="NZ_CP046171.1"/>
</dbReference>
<accession>A0A6G9XX68</accession>
<dbReference type="PIRSF" id="PIRSF017393">
    <property type="entry name" value="MTase_SAV2177"/>
    <property type="match status" value="1"/>
</dbReference>
<dbReference type="InterPro" id="IPR006764">
    <property type="entry name" value="SAM_dep_MeTrfase_SAV2177_type"/>
</dbReference>
<dbReference type="CDD" id="cd02440">
    <property type="entry name" value="AdoMet_MTases"/>
    <property type="match status" value="1"/>
</dbReference>
<dbReference type="GO" id="GO:0032259">
    <property type="term" value="P:methylation"/>
    <property type="evidence" value="ECO:0007669"/>
    <property type="project" value="UniProtKB-KW"/>
</dbReference>
<dbReference type="SUPFAM" id="SSF53335">
    <property type="entry name" value="S-adenosyl-L-methionine-dependent methyltransferases"/>
    <property type="match status" value="1"/>
</dbReference>
<sequence length="261" mass="28197">MDREPGLNPKVPSSARIYDYMLGGKDNYEVDREVARRMLAIAPDTKALAWFIRQFLVQAVGSAAKAGVKQFIDLGAGIPTSPNVHEVARKIEPSARVVYIDNDPVVRAHCDALLANSPGLAVVQADIRSPHEIIDRLKTDSLIDFSEPVAVLIIGVLHYVMDEENPGGILAAFRDAMAPGSYLALTHGSNETNPDFISQSQSDTDNTPSQVRYRSAAEVEELMAGFELLGPGVAPAQEFLDAELPATRLVIYGGLGRKSAD</sequence>
<dbReference type="AlphaFoldDB" id="A0A6G9XX68"/>
<organism evidence="1 2">
    <name type="scientific">Nocardia brasiliensis</name>
    <dbReference type="NCBI Taxonomy" id="37326"/>
    <lineage>
        <taxon>Bacteria</taxon>
        <taxon>Bacillati</taxon>
        <taxon>Actinomycetota</taxon>
        <taxon>Actinomycetes</taxon>
        <taxon>Mycobacteriales</taxon>
        <taxon>Nocardiaceae</taxon>
        <taxon>Nocardia</taxon>
    </lineage>
</organism>
<evidence type="ECO:0000313" key="1">
    <source>
        <dbReference type="EMBL" id="QIS05504.1"/>
    </source>
</evidence>
<name>A0A6G9XX68_NOCBR</name>
<dbReference type="Proteomes" id="UP000501705">
    <property type="component" value="Chromosome"/>
</dbReference>
<gene>
    <name evidence="1" type="ORF">F5X71_27175</name>
</gene>
<evidence type="ECO:0000313" key="2">
    <source>
        <dbReference type="Proteomes" id="UP000501705"/>
    </source>
</evidence>
<keyword evidence="1" id="KW-0808">Transferase</keyword>
<dbReference type="GO" id="GO:0008168">
    <property type="term" value="F:methyltransferase activity"/>
    <property type="evidence" value="ECO:0007669"/>
    <property type="project" value="UniProtKB-KW"/>
</dbReference>
<reference evidence="1 2" key="1">
    <citation type="journal article" date="2019" name="ACS Chem. Biol.">
        <title>Identification and Mobilization of a Cryptic Antibiotic Biosynthesis Gene Locus from a Human-Pathogenic Nocardia Isolate.</title>
        <authorList>
            <person name="Herisse M."/>
            <person name="Ishida K."/>
            <person name="Porter J.L."/>
            <person name="Howden B."/>
            <person name="Hertweck C."/>
            <person name="Stinear T.P."/>
            <person name="Pidot S.J."/>
        </authorList>
    </citation>
    <scope>NUCLEOTIDE SEQUENCE [LARGE SCALE GENOMIC DNA]</scope>
    <source>
        <strain evidence="1 2">AUSMDU00024985</strain>
    </source>
</reference>